<feature type="compositionally biased region" description="Basic and acidic residues" evidence="1">
    <location>
        <begin position="270"/>
        <end position="283"/>
    </location>
</feature>
<feature type="compositionally biased region" description="Low complexity" evidence="1">
    <location>
        <begin position="241"/>
        <end position="253"/>
    </location>
</feature>
<dbReference type="EMBL" id="JBHUKU010000006">
    <property type="protein sequence ID" value="MFD2459474.1"/>
    <property type="molecule type" value="Genomic_DNA"/>
</dbReference>
<feature type="compositionally biased region" description="Gly residues" evidence="1">
    <location>
        <begin position="321"/>
        <end position="331"/>
    </location>
</feature>
<dbReference type="Proteomes" id="UP001597419">
    <property type="component" value="Unassembled WGS sequence"/>
</dbReference>
<protein>
    <submittedName>
        <fullName evidence="2">WXG100 family type VII secretion target</fullName>
    </submittedName>
</protein>
<dbReference type="RefSeq" id="WP_345396739.1">
    <property type="nucleotide sequence ID" value="NZ_JBHSBK010000010.1"/>
</dbReference>
<keyword evidence="3" id="KW-1185">Reference proteome</keyword>
<comment type="caution">
    <text evidence="2">The sequence shown here is derived from an EMBL/GenBank/DDBJ whole genome shotgun (WGS) entry which is preliminary data.</text>
</comment>
<feature type="compositionally biased region" description="Low complexity" evidence="1">
    <location>
        <begin position="299"/>
        <end position="320"/>
    </location>
</feature>
<organism evidence="2 3">
    <name type="scientific">Amycolatopsis samaneae</name>
    <dbReference type="NCBI Taxonomy" id="664691"/>
    <lineage>
        <taxon>Bacteria</taxon>
        <taxon>Bacillati</taxon>
        <taxon>Actinomycetota</taxon>
        <taxon>Actinomycetes</taxon>
        <taxon>Pseudonocardiales</taxon>
        <taxon>Pseudonocardiaceae</taxon>
        <taxon>Amycolatopsis</taxon>
    </lineage>
</organism>
<proteinExistence type="predicted"/>
<evidence type="ECO:0000313" key="2">
    <source>
        <dbReference type="EMBL" id="MFD2459474.1"/>
    </source>
</evidence>
<gene>
    <name evidence="2" type="ORF">ACFSYJ_12755</name>
</gene>
<reference evidence="3" key="1">
    <citation type="journal article" date="2019" name="Int. J. Syst. Evol. Microbiol.">
        <title>The Global Catalogue of Microorganisms (GCM) 10K type strain sequencing project: providing services to taxonomists for standard genome sequencing and annotation.</title>
        <authorList>
            <consortium name="The Broad Institute Genomics Platform"/>
            <consortium name="The Broad Institute Genome Sequencing Center for Infectious Disease"/>
            <person name="Wu L."/>
            <person name="Ma J."/>
        </authorList>
    </citation>
    <scope>NUCLEOTIDE SEQUENCE [LARGE SCALE GENOMIC DNA]</scope>
    <source>
        <strain evidence="3">CGMCC 4.7643</strain>
    </source>
</reference>
<sequence>MMSEREGATESIAHPLASALPSRPSAFSGLNALGGAAEIEVAAGPYLAFLSELADELGLIDPVEAYFRPLVGQWDVLGAEADGLRQAAGAAGAVSDQLADDLGRLDAGWSGADADAFITYMGEVGAAGGDVGDALSTLAGALDELVSAVRHIVVDLAEVLVDTAEVASESALLPVGGTTRTRAQVQEAQQTAKALYEAARDVMEAFGRLCDGVDDPDVASRSIEIAHRYPQERFRLHDADGGPAAEAQPAPQARTGGSDAGSTTPSAAHDGAEGRHTGARDQAIEQGQSTGAGVTALGPAPAAPSAEPGHNTMGMPMVPMGLGGMGAGGGAKQRQPKQRSAAKVSDVFGEPAQVVPPVIGEEEPKPTPKPPPPK</sequence>
<evidence type="ECO:0000256" key="1">
    <source>
        <dbReference type="SAM" id="MobiDB-lite"/>
    </source>
</evidence>
<accession>A0ABW5GGS5</accession>
<dbReference type="SUPFAM" id="SSF140453">
    <property type="entry name" value="EsxAB dimer-like"/>
    <property type="match status" value="1"/>
</dbReference>
<dbReference type="Gene3D" id="1.10.287.1060">
    <property type="entry name" value="ESAT-6-like"/>
    <property type="match status" value="1"/>
</dbReference>
<feature type="region of interest" description="Disordered" evidence="1">
    <location>
        <begin position="238"/>
        <end position="374"/>
    </location>
</feature>
<name>A0ABW5GGS5_9PSEU</name>
<evidence type="ECO:0000313" key="3">
    <source>
        <dbReference type="Proteomes" id="UP001597419"/>
    </source>
</evidence>
<dbReference type="InterPro" id="IPR036689">
    <property type="entry name" value="ESAT-6-like_sf"/>
</dbReference>